<organism evidence="1 2">
    <name type="scientific">Paraburkholderia phenazinium</name>
    <dbReference type="NCBI Taxonomy" id="60549"/>
    <lineage>
        <taxon>Bacteria</taxon>
        <taxon>Pseudomonadati</taxon>
        <taxon>Pseudomonadota</taxon>
        <taxon>Betaproteobacteria</taxon>
        <taxon>Burkholderiales</taxon>
        <taxon>Burkholderiaceae</taxon>
        <taxon>Paraburkholderia</taxon>
    </lineage>
</organism>
<dbReference type="EMBL" id="FNCJ01000001">
    <property type="protein sequence ID" value="SDF81631.1"/>
    <property type="molecule type" value="Genomic_DNA"/>
</dbReference>
<dbReference type="Proteomes" id="UP000199706">
    <property type="component" value="Unassembled WGS sequence"/>
</dbReference>
<evidence type="ECO:0000313" key="2">
    <source>
        <dbReference type="Proteomes" id="UP000199706"/>
    </source>
</evidence>
<sequence length="73" mass="7709">MNADPTLAPMLKAMGTWSVRVVVFVAALSEVDVEFAQRKDVDAAIGELKKLVADEPRVLTGTTLAPVVSVAAQ</sequence>
<name>A0A1G7P5X7_9BURK</name>
<dbReference type="AlphaFoldDB" id="A0A1G7P5X7"/>
<gene>
    <name evidence="1" type="ORF">SAMN05216466_101166</name>
</gene>
<protein>
    <submittedName>
        <fullName evidence="1">Uncharacterized protein</fullName>
    </submittedName>
</protein>
<proteinExistence type="predicted"/>
<reference evidence="1 2" key="1">
    <citation type="submission" date="2016-10" db="EMBL/GenBank/DDBJ databases">
        <authorList>
            <person name="de Groot N.N."/>
        </authorList>
    </citation>
    <scope>NUCLEOTIDE SEQUENCE [LARGE SCALE GENOMIC DNA]</scope>
    <source>
        <strain evidence="1 2">LMG 2247</strain>
    </source>
</reference>
<dbReference type="RefSeq" id="WP_244106028.1">
    <property type="nucleotide sequence ID" value="NZ_CADERL010000001.1"/>
</dbReference>
<evidence type="ECO:0000313" key="1">
    <source>
        <dbReference type="EMBL" id="SDF81631.1"/>
    </source>
</evidence>
<accession>A0A1G7P5X7</accession>